<name>D5UR80_TSUPD</name>
<proteinExistence type="predicted"/>
<dbReference type="InterPro" id="IPR057513">
    <property type="entry name" value="Rv1893"/>
</dbReference>
<reference evidence="1 2" key="2">
    <citation type="journal article" date="2011" name="Stand. Genomic Sci.">
        <title>Complete genome sequence of Tsukamurella paurometabola type strain (no. 33).</title>
        <authorList>
            <person name="Munk A.C."/>
            <person name="Lapidus A."/>
            <person name="Lucas S."/>
            <person name="Nolan M."/>
            <person name="Tice H."/>
            <person name="Cheng J.F."/>
            <person name="Del Rio T.G."/>
            <person name="Goodwin L."/>
            <person name="Pitluck S."/>
            <person name="Liolios K."/>
            <person name="Huntemann M."/>
            <person name="Ivanova N."/>
            <person name="Mavromatis K."/>
            <person name="Mikhailova N."/>
            <person name="Pati A."/>
            <person name="Chen A."/>
            <person name="Palaniappan K."/>
            <person name="Tapia R."/>
            <person name="Han C."/>
            <person name="Land M."/>
            <person name="Hauser L."/>
            <person name="Chang Y.J."/>
            <person name="Jeffries C.D."/>
            <person name="Brettin T."/>
            <person name="Yasawong M."/>
            <person name="Brambilla E.M."/>
            <person name="Rohde M."/>
            <person name="Sikorski J."/>
            <person name="Goker M."/>
            <person name="Detter J.C."/>
            <person name="Woyke T."/>
            <person name="Bristow J."/>
            <person name="Eisen J.A."/>
            <person name="Markowitz V."/>
            <person name="Hugenholtz P."/>
            <person name="Kyrpides N.C."/>
            <person name="Klenk H.P."/>
        </authorList>
    </citation>
    <scope>NUCLEOTIDE SEQUENCE [LARGE SCALE GENOMIC DNA]</scope>
    <source>
        <strain evidence="2">ATCC 8368 / DSM 20162 / CCUG 35730 / CIP 100753 / JCM 10117 / KCTC 9821 / NBRC 16120 / NCIMB 702349 / NCTC 13040</strain>
    </source>
</reference>
<protein>
    <submittedName>
        <fullName evidence="1">Uncharacterized protein</fullName>
    </submittedName>
</protein>
<dbReference type="HOGENOM" id="CLU_2482391_0_0_11"/>
<evidence type="ECO:0000313" key="2">
    <source>
        <dbReference type="Proteomes" id="UP000001213"/>
    </source>
</evidence>
<dbReference type="eggNOG" id="ENOG5030M36">
    <property type="taxonomic scope" value="Bacteria"/>
</dbReference>
<gene>
    <name evidence="1" type="ordered locus">Tpau_2464</name>
</gene>
<accession>D5UR80</accession>
<dbReference type="RefSeq" id="WP_013127091.1">
    <property type="nucleotide sequence ID" value="NC_014158.1"/>
</dbReference>
<sequence>MIGKRIKDNIDAAVNVATNSVARSGEIVEGAAQALRGDVKGGIGKIATSATDIATTAASEGVKMTRQNLDGVREATDKVADEVNKPR</sequence>
<dbReference type="KEGG" id="tpr:Tpau_2464"/>
<organism evidence="1 2">
    <name type="scientific">Tsukamurella paurometabola (strain ATCC 8368 / DSM 20162 / CCUG 35730 / CIP 100753 / JCM 10117 / KCTC 9821 / NBRC 16120 / NCIMB 702349 / NCTC 13040)</name>
    <name type="common">Corynebacterium paurometabolum</name>
    <dbReference type="NCBI Taxonomy" id="521096"/>
    <lineage>
        <taxon>Bacteria</taxon>
        <taxon>Bacillati</taxon>
        <taxon>Actinomycetota</taxon>
        <taxon>Actinomycetes</taxon>
        <taxon>Mycobacteriales</taxon>
        <taxon>Tsukamurellaceae</taxon>
        <taxon>Tsukamurella</taxon>
    </lineage>
</organism>
<evidence type="ECO:0000313" key="1">
    <source>
        <dbReference type="EMBL" id="ADG79069.1"/>
    </source>
</evidence>
<dbReference type="EMBL" id="CP001966">
    <property type="protein sequence ID" value="ADG79069.1"/>
    <property type="molecule type" value="Genomic_DNA"/>
</dbReference>
<dbReference type="Proteomes" id="UP000001213">
    <property type="component" value="Chromosome"/>
</dbReference>
<dbReference type="STRING" id="521096.Tpau_2464"/>
<keyword evidence="2" id="KW-1185">Reference proteome</keyword>
<dbReference type="Pfam" id="PF23706">
    <property type="entry name" value="Rv1893"/>
    <property type="match status" value="1"/>
</dbReference>
<reference evidence="2" key="1">
    <citation type="submission" date="2010-03" db="EMBL/GenBank/DDBJ databases">
        <title>The complete chromosome of Tsukamurella paurometabola DSM 20162.</title>
        <authorList>
            <consortium name="US DOE Joint Genome Institute (JGI-PGF)"/>
            <person name="Lucas S."/>
            <person name="Copeland A."/>
            <person name="Lapidus A."/>
            <person name="Glavina del Rio T."/>
            <person name="Dalin E."/>
            <person name="Tice H."/>
            <person name="Bruce D."/>
            <person name="Goodwin L."/>
            <person name="Pitluck S."/>
            <person name="Kyrpides N."/>
            <person name="Mavromatis K."/>
            <person name="Ivanova N."/>
            <person name="Mikhailova N."/>
            <person name="Munk A.C."/>
            <person name="Brettin T."/>
            <person name="Detter J.C."/>
            <person name="Tapia R."/>
            <person name="Han C."/>
            <person name="Larimer F."/>
            <person name="Land M."/>
            <person name="Hauser L."/>
            <person name="Markowitz V."/>
            <person name="Cheng J.-F."/>
            <person name="Hugenholtz P."/>
            <person name="Woyke T."/>
            <person name="Wu D."/>
            <person name="Jando M."/>
            <person name="Brambilla E."/>
            <person name="Klenk H.-P."/>
            <person name="Eisen J.A."/>
        </authorList>
    </citation>
    <scope>NUCLEOTIDE SEQUENCE [LARGE SCALE GENOMIC DNA]</scope>
    <source>
        <strain evidence="2">ATCC 8368 / DSM 20162 / CCUG 35730 / CIP 100753 / JCM 10117 / KCTC 9821 / NBRC 16120 / NCIMB 702349 / NCTC 13040</strain>
    </source>
</reference>
<dbReference type="AlphaFoldDB" id="D5UR80"/>